<evidence type="ECO:0000259" key="1">
    <source>
        <dbReference type="PROSITE" id="PS51925"/>
    </source>
</evidence>
<dbReference type="SUPFAM" id="SSF47592">
    <property type="entry name" value="SWIB/MDM2 domain"/>
    <property type="match status" value="3"/>
</dbReference>
<dbReference type="SUPFAM" id="SSF109715">
    <property type="entry name" value="DEK C-terminal domain"/>
    <property type="match status" value="1"/>
</dbReference>
<feature type="domain" description="DM2" evidence="1">
    <location>
        <begin position="246"/>
        <end position="325"/>
    </location>
</feature>
<dbReference type="SMART" id="SM00151">
    <property type="entry name" value="SWIB"/>
    <property type="match status" value="3"/>
</dbReference>
<dbReference type="PROSITE" id="PS51925">
    <property type="entry name" value="SWIB_MDM2"/>
    <property type="match status" value="3"/>
</dbReference>
<dbReference type="Gene3D" id="1.10.245.10">
    <property type="entry name" value="SWIB/MDM2 domain"/>
    <property type="match status" value="3"/>
</dbReference>
<gene>
    <name evidence="3" type="ORF">DEO72_LG2g106</name>
</gene>
<dbReference type="CDD" id="cd10567">
    <property type="entry name" value="SWIB-MDM2_like"/>
    <property type="match status" value="3"/>
</dbReference>
<reference evidence="3 4" key="1">
    <citation type="submission" date="2019-04" db="EMBL/GenBank/DDBJ databases">
        <title>An improved genome assembly and genetic linkage map for asparagus bean, Vigna unguiculata ssp. sesquipedialis.</title>
        <authorList>
            <person name="Xia Q."/>
            <person name="Zhang R."/>
            <person name="Dong Y."/>
        </authorList>
    </citation>
    <scope>NUCLEOTIDE SEQUENCE [LARGE SCALE GENOMIC DNA]</scope>
    <source>
        <tissue evidence="3">Leaf</tissue>
    </source>
</reference>
<feature type="domain" description="DM2" evidence="1">
    <location>
        <begin position="351"/>
        <end position="430"/>
    </location>
</feature>
<evidence type="ECO:0000313" key="4">
    <source>
        <dbReference type="Proteomes" id="UP000501690"/>
    </source>
</evidence>
<dbReference type="InterPro" id="IPR036885">
    <property type="entry name" value="SWIB_MDM2_dom_sf"/>
</dbReference>
<dbReference type="InterPro" id="IPR014876">
    <property type="entry name" value="DEK_C"/>
</dbReference>
<dbReference type="PANTHER" id="PTHR13844">
    <property type="entry name" value="SWI/SNF-RELATED MATRIX-ASSOCIATED ACTIN-DEPENDENT REGULATOR OF CHROMATIN SUBFAMILY D"/>
    <property type="match status" value="1"/>
</dbReference>
<dbReference type="PROSITE" id="PS51998">
    <property type="entry name" value="DEK_C"/>
    <property type="match status" value="1"/>
</dbReference>
<name>A0A4D6KQ26_VIGUN</name>
<dbReference type="InterPro" id="IPR003121">
    <property type="entry name" value="SWIB_MDM2_domain"/>
</dbReference>
<dbReference type="Proteomes" id="UP000501690">
    <property type="component" value="Linkage Group LG2"/>
</dbReference>
<dbReference type="Pfam" id="PF08766">
    <property type="entry name" value="DEK_C"/>
    <property type="match status" value="1"/>
</dbReference>
<dbReference type="EMBL" id="CP039346">
    <property type="protein sequence ID" value="QCD79788.1"/>
    <property type="molecule type" value="Genomic_DNA"/>
</dbReference>
<keyword evidence="4" id="KW-1185">Reference proteome</keyword>
<evidence type="ECO:0000313" key="3">
    <source>
        <dbReference type="EMBL" id="QCD79788.1"/>
    </source>
</evidence>
<feature type="domain" description="DM2" evidence="1">
    <location>
        <begin position="144"/>
        <end position="221"/>
    </location>
</feature>
<dbReference type="AlphaFoldDB" id="A0A4D6KQ26"/>
<organism evidence="3 4">
    <name type="scientific">Vigna unguiculata</name>
    <name type="common">Cowpea</name>
    <dbReference type="NCBI Taxonomy" id="3917"/>
    <lineage>
        <taxon>Eukaryota</taxon>
        <taxon>Viridiplantae</taxon>
        <taxon>Streptophyta</taxon>
        <taxon>Embryophyta</taxon>
        <taxon>Tracheophyta</taxon>
        <taxon>Spermatophyta</taxon>
        <taxon>Magnoliopsida</taxon>
        <taxon>eudicotyledons</taxon>
        <taxon>Gunneridae</taxon>
        <taxon>Pentapetalae</taxon>
        <taxon>rosids</taxon>
        <taxon>fabids</taxon>
        <taxon>Fabales</taxon>
        <taxon>Fabaceae</taxon>
        <taxon>Papilionoideae</taxon>
        <taxon>50 kb inversion clade</taxon>
        <taxon>NPAAA clade</taxon>
        <taxon>indigoferoid/millettioid clade</taxon>
        <taxon>Phaseoleae</taxon>
        <taxon>Vigna</taxon>
    </lineage>
</organism>
<feature type="domain" description="DEK-C" evidence="2">
    <location>
        <begin position="1"/>
        <end position="57"/>
    </location>
</feature>
<proteinExistence type="predicted"/>
<dbReference type="InterPro" id="IPR019835">
    <property type="entry name" value="SWIB_domain"/>
</dbReference>
<dbReference type="Pfam" id="PF02201">
    <property type="entry name" value="SWIB"/>
    <property type="match status" value="3"/>
</dbReference>
<accession>A0A4D6KQ26</accession>
<evidence type="ECO:0000259" key="2">
    <source>
        <dbReference type="PROSITE" id="PS51998"/>
    </source>
</evidence>
<dbReference type="Gene3D" id="1.10.10.60">
    <property type="entry name" value="Homeodomain-like"/>
    <property type="match status" value="1"/>
</dbReference>
<sequence length="484" mass="54170">MVSDQDIAKGVESLLRHSDPNSITTVNAVVQQLEAKLGLDLSHKAAFIRDQIDLLLRSHPPRAFLPHSPPLHKDYFNPIPQHHFPTTHFPSHFALHDEINFQHPNPPPPCKVDSFPENAATVAAPPAPKVSVQTGGKRRGGAGGLNKVCGVSPELQAVVGEPALPRTEIVRQLWAYIKKNNLQDPGNKRKIICDDALRLVFETDCTDMFKMNQLLAKHIIPLGPSKESQAKRVKVDVETKIECAEPASSTVVISEALAKFLGTEGKEMQQSEAIRLVWEYIKHHHLEDPLNAMVILCDAKLQELLGCESISALGIPEMLARHHLFKQSDTHESQAKRVKVDVETKIECAEPASSTVVISEALAKFLGTEGKEMQQSEAIRLVWEYIKHHHLEDPLNAMVILCDAKLQELLGCESISALGIPEMLARHHLFKQSDTHHLINNLVMWKSLLLSIVFYLYSTLSNLTDKWFCGFSFIVVQRMIRREP</sequence>
<protein>
    <submittedName>
        <fullName evidence="3">Upstream activation factor subunit UAF30</fullName>
    </submittedName>
</protein>